<dbReference type="GO" id="GO:0016301">
    <property type="term" value="F:kinase activity"/>
    <property type="evidence" value="ECO:0007669"/>
    <property type="project" value="UniProtKB-KW"/>
</dbReference>
<dbReference type="InterPro" id="IPR050482">
    <property type="entry name" value="Sensor_HK_TwoCompSys"/>
</dbReference>
<dbReference type="Gene3D" id="3.30.565.10">
    <property type="entry name" value="Histidine kinase-like ATPase, C-terminal domain"/>
    <property type="match status" value="1"/>
</dbReference>
<evidence type="ECO:0000256" key="4">
    <source>
        <dbReference type="ARBA" id="ARBA00022679"/>
    </source>
</evidence>
<keyword evidence="7" id="KW-0067">ATP-binding</keyword>
<feature type="domain" description="Histidine kinase/HSP90-like ATPase" evidence="11">
    <location>
        <begin position="213"/>
        <end position="315"/>
    </location>
</feature>
<dbReference type="InterPro" id="IPR003594">
    <property type="entry name" value="HATPase_dom"/>
</dbReference>
<comment type="caution">
    <text evidence="12">The sequence shown here is derived from an EMBL/GenBank/DDBJ whole genome shotgun (WGS) entry which is preliminary data.</text>
</comment>
<dbReference type="CDD" id="cd16917">
    <property type="entry name" value="HATPase_UhpB-NarQ-NarX-like"/>
    <property type="match status" value="1"/>
</dbReference>
<keyword evidence="10" id="KW-1133">Transmembrane helix</keyword>
<keyword evidence="8" id="KW-0902">Two-component regulatory system</keyword>
<evidence type="ECO:0000256" key="10">
    <source>
        <dbReference type="SAM" id="Phobius"/>
    </source>
</evidence>
<dbReference type="EC" id="2.7.13.3" evidence="2"/>
<dbReference type="Proteomes" id="UP000070255">
    <property type="component" value="Unassembled WGS sequence"/>
</dbReference>
<evidence type="ECO:0000259" key="11">
    <source>
        <dbReference type="SMART" id="SM00387"/>
    </source>
</evidence>
<dbReference type="SMART" id="SM00387">
    <property type="entry name" value="HATPase_c"/>
    <property type="match status" value="1"/>
</dbReference>
<keyword evidence="5" id="KW-0547">Nucleotide-binding</keyword>
<keyword evidence="10" id="KW-0812">Transmembrane</keyword>
<keyword evidence="13" id="KW-1185">Reference proteome</keyword>
<dbReference type="EMBL" id="LNJQ01000003">
    <property type="protein sequence ID" value="KWZ39571.1"/>
    <property type="molecule type" value="Genomic_DNA"/>
</dbReference>
<dbReference type="InterPro" id="IPR011712">
    <property type="entry name" value="Sig_transdc_His_kin_sub3_dim/P"/>
</dbReference>
<evidence type="ECO:0000256" key="8">
    <source>
        <dbReference type="ARBA" id="ARBA00023012"/>
    </source>
</evidence>
<evidence type="ECO:0000256" key="5">
    <source>
        <dbReference type="ARBA" id="ARBA00022741"/>
    </source>
</evidence>
<feature type="transmembrane region" description="Helical" evidence="10">
    <location>
        <begin position="37"/>
        <end position="53"/>
    </location>
</feature>
<protein>
    <recommendedName>
        <fullName evidence="2">histidine kinase</fullName>
        <ecNumber evidence="2">2.7.13.3</ecNumber>
    </recommendedName>
</protein>
<dbReference type="Pfam" id="PF02518">
    <property type="entry name" value="HATPase_c"/>
    <property type="match status" value="1"/>
</dbReference>
<dbReference type="SUPFAM" id="SSF55874">
    <property type="entry name" value="ATPase domain of HSP90 chaperone/DNA topoisomerase II/histidine kinase"/>
    <property type="match status" value="1"/>
</dbReference>
<sequence length="316" mass="35688">MRHTILVTLFYTSCIVLLAAFAVSVYRAIRGSETAKYFLWVWAAMLIVAMPFIKRTAEIPSGMIVLLLLFFLYAITLANRKHRQQVDITHEEMRRVLAESNRRIDEERRILARRLHDEVNPNLLLAKNTLSRLEPLVNDDERAAALLANATAMLSEAYTHMRDIIRNTRIEVIDSIGFTAALESLVSHYATFSDKPVITLEHNLPKRPELDEDAAVSAYKIVREAIFNAIKHANATQVRVKVDYNQARNLYSIEVVDDGVGVKVQPRAADDVGIGLIDMRERVWALGGTLKVEHATSTRSKRPGTRVSFSFSSRSS</sequence>
<gene>
    <name evidence="12" type="ORF">WS72_19390</name>
</gene>
<accession>A0ABR5T8E9</accession>
<evidence type="ECO:0000256" key="1">
    <source>
        <dbReference type="ARBA" id="ARBA00000085"/>
    </source>
</evidence>
<dbReference type="PANTHER" id="PTHR24421">
    <property type="entry name" value="NITRATE/NITRITE SENSOR PROTEIN NARX-RELATED"/>
    <property type="match status" value="1"/>
</dbReference>
<evidence type="ECO:0000313" key="12">
    <source>
        <dbReference type="EMBL" id="KWZ39571.1"/>
    </source>
</evidence>
<keyword evidence="6 12" id="KW-0418">Kinase</keyword>
<dbReference type="Pfam" id="PF07730">
    <property type="entry name" value="HisKA_3"/>
    <property type="match status" value="1"/>
</dbReference>
<feature type="transmembrane region" description="Helical" evidence="10">
    <location>
        <begin position="59"/>
        <end position="78"/>
    </location>
</feature>
<evidence type="ECO:0000256" key="7">
    <source>
        <dbReference type="ARBA" id="ARBA00022840"/>
    </source>
</evidence>
<reference evidence="12 13" key="1">
    <citation type="submission" date="2015-11" db="EMBL/GenBank/DDBJ databases">
        <authorList>
            <person name="Sahl J."/>
            <person name="Wagner D."/>
            <person name="Keim P."/>
        </authorList>
    </citation>
    <scope>NUCLEOTIDE SEQUENCE [LARGE SCALE GENOMIC DNA]</scope>
    <source>
        <strain evidence="12 13">BDU18</strain>
    </source>
</reference>
<evidence type="ECO:0000313" key="13">
    <source>
        <dbReference type="Proteomes" id="UP000070255"/>
    </source>
</evidence>
<keyword evidence="3" id="KW-0597">Phosphoprotein</keyword>
<evidence type="ECO:0000256" key="6">
    <source>
        <dbReference type="ARBA" id="ARBA00022777"/>
    </source>
</evidence>
<dbReference type="PANTHER" id="PTHR24421:SF10">
    <property type="entry name" value="NITRATE_NITRITE SENSOR PROTEIN NARQ"/>
    <property type="match status" value="1"/>
</dbReference>
<evidence type="ECO:0000256" key="3">
    <source>
        <dbReference type="ARBA" id="ARBA00022553"/>
    </source>
</evidence>
<name>A0ABR5T8E9_9BURK</name>
<dbReference type="InterPro" id="IPR036890">
    <property type="entry name" value="HATPase_C_sf"/>
</dbReference>
<evidence type="ECO:0000256" key="9">
    <source>
        <dbReference type="SAM" id="MobiDB-lite"/>
    </source>
</evidence>
<dbReference type="Gene3D" id="1.20.5.1930">
    <property type="match status" value="1"/>
</dbReference>
<feature type="region of interest" description="Disordered" evidence="9">
    <location>
        <begin position="295"/>
        <end position="316"/>
    </location>
</feature>
<keyword evidence="4" id="KW-0808">Transferase</keyword>
<proteinExistence type="predicted"/>
<evidence type="ECO:0000256" key="2">
    <source>
        <dbReference type="ARBA" id="ARBA00012438"/>
    </source>
</evidence>
<comment type="catalytic activity">
    <reaction evidence="1">
        <text>ATP + protein L-histidine = ADP + protein N-phospho-L-histidine.</text>
        <dbReference type="EC" id="2.7.13.3"/>
    </reaction>
</comment>
<organism evidence="12 13">
    <name type="scientific">Burkholderia savannae</name>
    <dbReference type="NCBI Taxonomy" id="1637837"/>
    <lineage>
        <taxon>Bacteria</taxon>
        <taxon>Pseudomonadati</taxon>
        <taxon>Pseudomonadota</taxon>
        <taxon>Betaproteobacteria</taxon>
        <taxon>Burkholderiales</taxon>
        <taxon>Burkholderiaceae</taxon>
        <taxon>Burkholderia</taxon>
        <taxon>pseudomallei group</taxon>
    </lineage>
</organism>
<keyword evidence="10" id="KW-0472">Membrane</keyword>
<feature type="transmembrane region" description="Helical" evidence="10">
    <location>
        <begin position="6"/>
        <end position="25"/>
    </location>
</feature>